<evidence type="ECO:0000256" key="2">
    <source>
        <dbReference type="ARBA" id="ARBA00004370"/>
    </source>
</evidence>
<dbReference type="Gene3D" id="1.10.287.130">
    <property type="match status" value="1"/>
</dbReference>
<dbReference type="SMART" id="SM00387">
    <property type="entry name" value="HATPase_c"/>
    <property type="match status" value="1"/>
</dbReference>
<dbReference type="PROSITE" id="PS50110">
    <property type="entry name" value="RESPONSE_REGULATORY"/>
    <property type="match status" value="1"/>
</dbReference>
<dbReference type="InterPro" id="IPR005467">
    <property type="entry name" value="His_kinase_dom"/>
</dbReference>
<dbReference type="Pfam" id="PF02518">
    <property type="entry name" value="HATPase_c"/>
    <property type="match status" value="1"/>
</dbReference>
<dbReference type="SMART" id="SM00388">
    <property type="entry name" value="HisKA"/>
    <property type="match status" value="1"/>
</dbReference>
<dbReference type="PROSITE" id="PS50109">
    <property type="entry name" value="HIS_KIN"/>
    <property type="match status" value="1"/>
</dbReference>
<reference evidence="20" key="1">
    <citation type="journal article" date="2015" name="Genome Announc.">
        <title>Draft Genome Sequence of the Pathogenic Filamentous Fungus Aspergillus udagawae Strain IFM 46973T.</title>
        <authorList>
            <person name="Kusuya Y."/>
            <person name="Takahashi-Nakaguchi A."/>
            <person name="Takahashi H."/>
            <person name="Yaguchi T."/>
        </authorList>
    </citation>
    <scope>NUCLEOTIDE SEQUENCE</scope>
    <source>
        <strain evidence="20">IFM 46973</strain>
    </source>
</reference>
<feature type="region of interest" description="Disordered" evidence="16">
    <location>
        <begin position="734"/>
        <end position="766"/>
    </location>
</feature>
<dbReference type="AlphaFoldDB" id="A0A8E0QJT6"/>
<evidence type="ECO:0000256" key="9">
    <source>
        <dbReference type="ARBA" id="ARBA00022840"/>
    </source>
</evidence>
<dbReference type="PANTHER" id="PTHR43047">
    <property type="entry name" value="TWO-COMPONENT HISTIDINE PROTEIN KINASE"/>
    <property type="match status" value="1"/>
</dbReference>
<comment type="catalytic activity">
    <reaction evidence="1">
        <text>ATP + protein L-histidine = ADP + protein N-phospho-L-histidine.</text>
        <dbReference type="EC" id="2.7.13.3"/>
    </reaction>
</comment>
<evidence type="ECO:0000256" key="1">
    <source>
        <dbReference type="ARBA" id="ARBA00000085"/>
    </source>
</evidence>
<keyword evidence="6 17" id="KW-0812">Transmembrane</keyword>
<feature type="transmembrane region" description="Helical" evidence="17">
    <location>
        <begin position="385"/>
        <end position="404"/>
    </location>
</feature>
<evidence type="ECO:0000259" key="18">
    <source>
        <dbReference type="PROSITE" id="PS50109"/>
    </source>
</evidence>
<evidence type="ECO:0000256" key="15">
    <source>
        <dbReference type="SAM" id="Coils"/>
    </source>
</evidence>
<dbReference type="InterPro" id="IPR036890">
    <property type="entry name" value="HATPase_C_sf"/>
</dbReference>
<dbReference type="SUPFAM" id="SSF52172">
    <property type="entry name" value="CheY-like"/>
    <property type="match status" value="1"/>
</dbReference>
<comment type="subcellular location">
    <subcellularLocation>
        <location evidence="2">Membrane</location>
    </subcellularLocation>
</comment>
<dbReference type="PRINTS" id="PR00344">
    <property type="entry name" value="BCTRLSENSOR"/>
</dbReference>
<dbReference type="SMART" id="SM00448">
    <property type="entry name" value="REC"/>
    <property type="match status" value="1"/>
</dbReference>
<feature type="region of interest" description="Disordered" evidence="16">
    <location>
        <begin position="888"/>
        <end position="960"/>
    </location>
</feature>
<keyword evidence="12 17" id="KW-0472">Membrane</keyword>
<dbReference type="InterPro" id="IPR003594">
    <property type="entry name" value="HATPase_dom"/>
</dbReference>
<evidence type="ECO:0000256" key="17">
    <source>
        <dbReference type="SAM" id="Phobius"/>
    </source>
</evidence>
<dbReference type="Pfam" id="PF00072">
    <property type="entry name" value="Response_reg"/>
    <property type="match status" value="1"/>
</dbReference>
<feature type="modified residue" description="4-aspartylphosphate" evidence="14">
    <location>
        <position position="1018"/>
    </location>
</feature>
<gene>
    <name evidence="20" type="ORF">Aud_000167</name>
</gene>
<evidence type="ECO:0000256" key="10">
    <source>
        <dbReference type="ARBA" id="ARBA00022989"/>
    </source>
</evidence>
<sequence>MRIPIAVQLGLLVLVTALVGLAVLSIATWVNNYNFVVDVQSEGLELVAKIKASQIASNLKLLESTSKTIVTRLLIQGALGRFYNGNSSDSNWTSSVTDVQSAMGSNNYLDLYQAIIFSRNGQGNPHGLLNVTAKDIAEITLPYTYSNGTAVMLGDEGLGYPPALYPNLTYSAASDGSTTTDVYAFSDYKLGLDTALLLGPLPINTSFSLISVTVPIINNTSATDILGYMTVVASAANLQATINSRDGMGNTAQILLLGPSRADNRFAPDAYPATATSAPDVEGLSHAEVHYVFEPTPLPGQSSRHGGNMSMNSFALSEYPLAWKLMSRPWAQTNDSISDLSTRNEHGYQVAVGAIRPKTHMAQWILLVEETKAEAFAPINKLRKIILACVFGTIGLIILIVPPLTHLAVAPIRRLSAATRKSIEPPSQPPHNRPPSSGPYIVGTPEAETEPRSFDDHMDEKGSFVAWVKHFRRKDRPNSAYSNGSRNHARTFQIPGRVKERKHLITDELTELTSTFNEMADELSIQYNRLEERVAERTRELEAAKSAAETANESKTLFIANISHELKTPLNGILGMCAVCMGEDDLPRIKKSLQVVYKSGDLLLHLLNDLLTFSKNQIDQAIRLEEREFRLSDVRSQLAVIFQNQVQEKQIDFNVNFVSSDTLPPKTDASQEKTLLASAPALGPPGTGRLRDMVLWGDQHRILQILINLVSNSLKFTPENGKVEVRIKCVREVETPGSPRSSLQDSRRNSRLRSRPPSHASSQPRDAVDGLVQEEYHTPVLSQLRTLIFQFEVEDNGPGVAPHLQKRVFEPFVQGDLGLNRKYGGTGLGLSICAQLSRLMNGSITLESEPGKGALFTVEIPLKFVKEAAPSTRSSSVSGSRTPSVFSLDDLSGLARPPSHNDSVRSDPLTSNFEKQDLQPRLVGLSQPFFTPTPSSPAPSTPRVPPADGPKPEVKDSTSGKVRVLVAEDNVVNQEVVLRMLRLEEVYDVTVVKDGQEAYDTVKANMEEGKVFDLIFMDIQMPNLDGLQSTRLIRGMGYSAPIVALSAFSEESNIKDCMDSGMDMFISKPIRRPALKQVLNKFATIPEEPENVPDL</sequence>
<evidence type="ECO:0000256" key="12">
    <source>
        <dbReference type="ARBA" id="ARBA00023136"/>
    </source>
</evidence>
<feature type="compositionally biased region" description="Pro residues" evidence="16">
    <location>
        <begin position="934"/>
        <end position="949"/>
    </location>
</feature>
<keyword evidence="9" id="KW-0067">ATP-binding</keyword>
<dbReference type="Gene3D" id="3.30.565.10">
    <property type="entry name" value="Histidine kinase-like ATPase, C-terminal domain"/>
    <property type="match status" value="1"/>
</dbReference>
<feature type="compositionally biased region" description="Pro residues" evidence="16">
    <location>
        <begin position="426"/>
        <end position="437"/>
    </location>
</feature>
<dbReference type="SUPFAM" id="SSF47384">
    <property type="entry name" value="Homodimeric domain of signal transducing histidine kinase"/>
    <property type="match status" value="1"/>
</dbReference>
<feature type="domain" description="Response regulatory" evidence="19">
    <location>
        <begin position="963"/>
        <end position="1083"/>
    </location>
</feature>
<dbReference type="InterPro" id="IPR004358">
    <property type="entry name" value="Sig_transdc_His_kin-like_C"/>
</dbReference>
<dbReference type="GO" id="GO:0007234">
    <property type="term" value="P:osmosensory signaling via phosphorelay pathway"/>
    <property type="evidence" value="ECO:0007669"/>
    <property type="project" value="UniProtKB-ARBA"/>
</dbReference>
<dbReference type="GO" id="GO:0009927">
    <property type="term" value="F:histidine phosphotransfer kinase activity"/>
    <property type="evidence" value="ECO:0007669"/>
    <property type="project" value="TreeGrafter"/>
</dbReference>
<organism evidence="20 21">
    <name type="scientific">Aspergillus udagawae</name>
    <dbReference type="NCBI Taxonomy" id="91492"/>
    <lineage>
        <taxon>Eukaryota</taxon>
        <taxon>Fungi</taxon>
        <taxon>Dikarya</taxon>
        <taxon>Ascomycota</taxon>
        <taxon>Pezizomycotina</taxon>
        <taxon>Eurotiomycetes</taxon>
        <taxon>Eurotiomycetidae</taxon>
        <taxon>Eurotiales</taxon>
        <taxon>Aspergillaceae</taxon>
        <taxon>Aspergillus</taxon>
        <taxon>Aspergillus subgen. Fumigati</taxon>
    </lineage>
</organism>
<comment type="caution">
    <text evidence="20">The sequence shown here is derived from an EMBL/GenBank/DDBJ whole genome shotgun (WGS) entry which is preliminary data.</text>
</comment>
<keyword evidence="7" id="KW-0547">Nucleotide-binding</keyword>
<dbReference type="Pfam" id="PF00512">
    <property type="entry name" value="HisKA"/>
    <property type="match status" value="1"/>
</dbReference>
<feature type="coiled-coil region" evidence="15">
    <location>
        <begin position="520"/>
        <end position="547"/>
    </location>
</feature>
<dbReference type="InterPro" id="IPR001789">
    <property type="entry name" value="Sig_transdc_resp-reg_receiver"/>
</dbReference>
<dbReference type="GO" id="GO:0000155">
    <property type="term" value="F:phosphorelay sensor kinase activity"/>
    <property type="evidence" value="ECO:0007669"/>
    <property type="project" value="InterPro"/>
</dbReference>
<reference evidence="20" key="2">
    <citation type="submission" date="2021-01" db="EMBL/GenBank/DDBJ databases">
        <title>Pan-genome distribution and transcriptional activeness of fungal secondary metabolism genes in Aspergillus section Fumigati.</title>
        <authorList>
            <person name="Takahashi H."/>
            <person name="Umemura M."/>
            <person name="Ninomiya A."/>
            <person name="Kusuya Y."/>
            <person name="Urayama S."/>
            <person name="Shimizu M."/>
            <person name="Watanabe A."/>
            <person name="Kamei K."/>
            <person name="Yaguchi T."/>
            <person name="Hagiwara D."/>
        </authorList>
    </citation>
    <scope>NUCLEOTIDE SEQUENCE</scope>
    <source>
        <strain evidence="20">IFM 46973</strain>
    </source>
</reference>
<keyword evidence="5" id="KW-0808">Transferase</keyword>
<keyword evidence="4 14" id="KW-0597">Phosphoprotein</keyword>
<dbReference type="CDD" id="cd17546">
    <property type="entry name" value="REC_hyHK_CKI1_RcsC-like"/>
    <property type="match status" value="1"/>
</dbReference>
<dbReference type="FunFam" id="1.10.287.130:FF:000004">
    <property type="entry name" value="Ethylene receptor 1"/>
    <property type="match status" value="1"/>
</dbReference>
<dbReference type="Gene3D" id="3.40.50.2300">
    <property type="match status" value="1"/>
</dbReference>
<dbReference type="GeneID" id="66987643"/>
<keyword evidence="10 17" id="KW-1133">Transmembrane helix</keyword>
<dbReference type="CDD" id="cd16922">
    <property type="entry name" value="HATPase_EvgS-ArcB-TorS-like"/>
    <property type="match status" value="1"/>
</dbReference>
<dbReference type="CDD" id="cd00082">
    <property type="entry name" value="HisKA"/>
    <property type="match status" value="1"/>
</dbReference>
<dbReference type="EMBL" id="BBXM02000001">
    <property type="protein sequence ID" value="GIC84351.1"/>
    <property type="molecule type" value="Genomic_DNA"/>
</dbReference>
<evidence type="ECO:0000256" key="5">
    <source>
        <dbReference type="ARBA" id="ARBA00022679"/>
    </source>
</evidence>
<proteinExistence type="predicted"/>
<evidence type="ECO:0000259" key="19">
    <source>
        <dbReference type="PROSITE" id="PS50110"/>
    </source>
</evidence>
<evidence type="ECO:0000313" key="21">
    <source>
        <dbReference type="Proteomes" id="UP000036893"/>
    </source>
</evidence>
<evidence type="ECO:0000256" key="11">
    <source>
        <dbReference type="ARBA" id="ARBA00023012"/>
    </source>
</evidence>
<evidence type="ECO:0000256" key="13">
    <source>
        <dbReference type="ARBA" id="ARBA00023180"/>
    </source>
</evidence>
<feature type="domain" description="Histidine kinase" evidence="18">
    <location>
        <begin position="561"/>
        <end position="864"/>
    </location>
</feature>
<dbReference type="RefSeq" id="XP_043141617.1">
    <property type="nucleotide sequence ID" value="XM_043285682.1"/>
</dbReference>
<keyword evidence="8 20" id="KW-0418">Kinase</keyword>
<keyword evidence="13" id="KW-0325">Glycoprotein</keyword>
<dbReference type="CDD" id="cd06225">
    <property type="entry name" value="HAMP"/>
    <property type="match status" value="1"/>
</dbReference>
<dbReference type="GO" id="GO:0005524">
    <property type="term" value="F:ATP binding"/>
    <property type="evidence" value="ECO:0007669"/>
    <property type="project" value="UniProtKB-KW"/>
</dbReference>
<evidence type="ECO:0000256" key="3">
    <source>
        <dbReference type="ARBA" id="ARBA00012438"/>
    </source>
</evidence>
<dbReference type="PANTHER" id="PTHR43047:SF72">
    <property type="entry name" value="OSMOSENSING HISTIDINE PROTEIN KINASE SLN1"/>
    <property type="match status" value="1"/>
</dbReference>
<dbReference type="InterPro" id="IPR011006">
    <property type="entry name" value="CheY-like_superfamily"/>
</dbReference>
<evidence type="ECO:0000256" key="4">
    <source>
        <dbReference type="ARBA" id="ARBA00022553"/>
    </source>
</evidence>
<feature type="transmembrane region" description="Helical" evidence="17">
    <location>
        <begin position="6"/>
        <end position="30"/>
    </location>
</feature>
<dbReference type="GO" id="GO:0005886">
    <property type="term" value="C:plasma membrane"/>
    <property type="evidence" value="ECO:0007669"/>
    <property type="project" value="UniProtKB-ARBA"/>
</dbReference>
<dbReference type="InterPro" id="IPR036097">
    <property type="entry name" value="HisK_dim/P_sf"/>
</dbReference>
<evidence type="ECO:0000256" key="7">
    <source>
        <dbReference type="ARBA" id="ARBA00022741"/>
    </source>
</evidence>
<dbReference type="InterPro" id="IPR003661">
    <property type="entry name" value="HisK_dim/P_dom"/>
</dbReference>
<dbReference type="SUPFAM" id="SSF55874">
    <property type="entry name" value="ATPase domain of HSP90 chaperone/DNA topoisomerase II/histidine kinase"/>
    <property type="match status" value="1"/>
</dbReference>
<evidence type="ECO:0000256" key="8">
    <source>
        <dbReference type="ARBA" id="ARBA00022777"/>
    </source>
</evidence>
<dbReference type="FunFam" id="3.40.50.2300:FF:000289">
    <property type="entry name" value="Osmosensing histidine protein kinase SLN1"/>
    <property type="match status" value="1"/>
</dbReference>
<evidence type="ECO:0000256" key="6">
    <source>
        <dbReference type="ARBA" id="ARBA00022692"/>
    </source>
</evidence>
<accession>A0A8E0QJT6</accession>
<dbReference type="Proteomes" id="UP000036893">
    <property type="component" value="Unassembled WGS sequence"/>
</dbReference>
<evidence type="ECO:0000256" key="14">
    <source>
        <dbReference type="PROSITE-ProRule" id="PRU00169"/>
    </source>
</evidence>
<protein>
    <recommendedName>
        <fullName evidence="3">histidine kinase</fullName>
        <ecNumber evidence="3">2.7.13.3</ecNumber>
    </recommendedName>
</protein>
<evidence type="ECO:0000256" key="16">
    <source>
        <dbReference type="SAM" id="MobiDB-lite"/>
    </source>
</evidence>
<name>A0A8E0QJT6_9EURO</name>
<dbReference type="EC" id="2.7.13.3" evidence="3"/>
<keyword evidence="15" id="KW-0175">Coiled coil</keyword>
<feature type="region of interest" description="Disordered" evidence="16">
    <location>
        <begin position="420"/>
        <end position="456"/>
    </location>
</feature>
<evidence type="ECO:0000313" key="20">
    <source>
        <dbReference type="EMBL" id="GIC84351.1"/>
    </source>
</evidence>
<keyword evidence="11" id="KW-0902">Two-component regulatory system</keyword>